<evidence type="ECO:0000256" key="8">
    <source>
        <dbReference type="SAM" id="Phobius"/>
    </source>
</evidence>
<evidence type="ECO:0000313" key="10">
    <source>
        <dbReference type="Proteomes" id="UP000198575"/>
    </source>
</evidence>
<dbReference type="RefSeq" id="WP_092409844.1">
    <property type="nucleotide sequence ID" value="NZ_FOVF01000029.1"/>
</dbReference>
<evidence type="ECO:0000256" key="3">
    <source>
        <dbReference type="ARBA" id="ARBA00022481"/>
    </source>
</evidence>
<dbReference type="AlphaFoldDB" id="A0A1I4ZWG0"/>
<dbReference type="SUPFAM" id="SSF54523">
    <property type="entry name" value="Pili subunits"/>
    <property type="match status" value="1"/>
</dbReference>
<keyword evidence="6 8" id="KW-0472">Membrane</keyword>
<dbReference type="STRING" id="578942.SAMN05216289_12962"/>
<dbReference type="GO" id="GO:0044096">
    <property type="term" value="C:type IV pilus"/>
    <property type="evidence" value="ECO:0007669"/>
    <property type="project" value="TreeGrafter"/>
</dbReference>
<evidence type="ECO:0000256" key="7">
    <source>
        <dbReference type="RuleBase" id="RU000389"/>
    </source>
</evidence>
<reference evidence="9 10" key="1">
    <citation type="submission" date="2016-10" db="EMBL/GenBank/DDBJ databases">
        <authorList>
            <person name="de Groot N.N."/>
        </authorList>
    </citation>
    <scope>NUCLEOTIDE SEQUENCE [LARGE SCALE GENOMIC DNA]</scope>
    <source>
        <strain evidence="9 10">CGMCC 1.7659</strain>
    </source>
</reference>
<evidence type="ECO:0000256" key="6">
    <source>
        <dbReference type="ARBA" id="ARBA00023136"/>
    </source>
</evidence>
<evidence type="ECO:0000256" key="5">
    <source>
        <dbReference type="ARBA" id="ARBA00022989"/>
    </source>
</evidence>
<evidence type="ECO:0000256" key="1">
    <source>
        <dbReference type="ARBA" id="ARBA00004167"/>
    </source>
</evidence>
<dbReference type="Pfam" id="PF00114">
    <property type="entry name" value="Pilin"/>
    <property type="match status" value="1"/>
</dbReference>
<dbReference type="OrthoDB" id="5767514at2"/>
<name>A0A1I4ZWG0_9GAMM</name>
<dbReference type="GO" id="GO:0043107">
    <property type="term" value="P:type IV pilus-dependent motility"/>
    <property type="evidence" value="ECO:0007669"/>
    <property type="project" value="TreeGrafter"/>
</dbReference>
<sequence length="145" mass="15183">MNVNKTKGFTLIELMIVVAIIAILAAIALPAYQNYIKRSKVTEGVVAADACKSSVSEYVASQNTLPANIAEAGCDGFVTTQYVRSLTYAATGGITVTYRTAVGDGVAGLTYELVPDTTEVANGQITAWSCTGSSVRPELLPAVCR</sequence>
<dbReference type="PRINTS" id="PR00885">
    <property type="entry name" value="BCTERIALGSPH"/>
</dbReference>
<dbReference type="EMBL" id="FOVF01000029">
    <property type="protein sequence ID" value="SFN54531.1"/>
    <property type="molecule type" value="Genomic_DNA"/>
</dbReference>
<keyword evidence="10" id="KW-1185">Reference proteome</keyword>
<keyword evidence="7" id="KW-0281">Fimbrium</keyword>
<dbReference type="PROSITE" id="PS00409">
    <property type="entry name" value="PROKAR_NTER_METHYL"/>
    <property type="match status" value="1"/>
</dbReference>
<comment type="subcellular location">
    <subcellularLocation>
        <location evidence="1">Membrane</location>
        <topology evidence="1">Single-pass membrane protein</topology>
    </subcellularLocation>
</comment>
<keyword evidence="5 8" id="KW-1133">Transmembrane helix</keyword>
<accession>A0A1I4ZWG0</accession>
<dbReference type="InterPro" id="IPR002416">
    <property type="entry name" value="T2SS_protein-GspH"/>
</dbReference>
<dbReference type="GO" id="GO:0015627">
    <property type="term" value="C:type II protein secretion system complex"/>
    <property type="evidence" value="ECO:0007669"/>
    <property type="project" value="InterPro"/>
</dbReference>
<dbReference type="InterPro" id="IPR045584">
    <property type="entry name" value="Pilin-like"/>
</dbReference>
<feature type="transmembrane region" description="Helical" evidence="8">
    <location>
        <begin position="12"/>
        <end position="32"/>
    </location>
</feature>
<dbReference type="InterPro" id="IPR001082">
    <property type="entry name" value="Pilin"/>
</dbReference>
<proteinExistence type="inferred from homology"/>
<dbReference type="Proteomes" id="UP000198575">
    <property type="component" value="Unassembled WGS sequence"/>
</dbReference>
<keyword evidence="4 8" id="KW-0812">Transmembrane</keyword>
<dbReference type="GO" id="GO:0007155">
    <property type="term" value="P:cell adhesion"/>
    <property type="evidence" value="ECO:0007669"/>
    <property type="project" value="InterPro"/>
</dbReference>
<dbReference type="GO" id="GO:0016020">
    <property type="term" value="C:membrane"/>
    <property type="evidence" value="ECO:0007669"/>
    <property type="project" value="UniProtKB-SubCell"/>
</dbReference>
<dbReference type="Gene3D" id="3.30.700.10">
    <property type="entry name" value="Glycoprotein, Type 4 Pilin"/>
    <property type="match status" value="1"/>
</dbReference>
<dbReference type="Pfam" id="PF07963">
    <property type="entry name" value="N_methyl"/>
    <property type="match status" value="1"/>
</dbReference>
<dbReference type="NCBIfam" id="TIGR02532">
    <property type="entry name" value="IV_pilin_GFxxxE"/>
    <property type="match status" value="1"/>
</dbReference>
<evidence type="ECO:0000256" key="2">
    <source>
        <dbReference type="ARBA" id="ARBA00005233"/>
    </source>
</evidence>
<evidence type="ECO:0000256" key="4">
    <source>
        <dbReference type="ARBA" id="ARBA00022692"/>
    </source>
</evidence>
<dbReference type="InterPro" id="IPR012902">
    <property type="entry name" value="N_methyl_site"/>
</dbReference>
<dbReference type="PANTHER" id="PTHR30093:SF34">
    <property type="entry name" value="PREPILIN PEPTIDASE-DEPENDENT PROTEIN D"/>
    <property type="match status" value="1"/>
</dbReference>
<comment type="similarity">
    <text evidence="2 7">Belongs to the N-Me-Phe pilin family.</text>
</comment>
<gene>
    <name evidence="9" type="ORF">SAMN05216289_12962</name>
</gene>
<protein>
    <submittedName>
        <fullName evidence="9">Type IV pilus assembly protein PilA</fullName>
    </submittedName>
</protein>
<dbReference type="GO" id="GO:0015628">
    <property type="term" value="P:protein secretion by the type II secretion system"/>
    <property type="evidence" value="ECO:0007669"/>
    <property type="project" value="InterPro"/>
</dbReference>
<dbReference type="PANTHER" id="PTHR30093">
    <property type="entry name" value="GENERAL SECRETION PATHWAY PROTEIN G"/>
    <property type="match status" value="1"/>
</dbReference>
<organism evidence="9 10">
    <name type="scientific">Dokdonella immobilis</name>
    <dbReference type="NCBI Taxonomy" id="578942"/>
    <lineage>
        <taxon>Bacteria</taxon>
        <taxon>Pseudomonadati</taxon>
        <taxon>Pseudomonadota</taxon>
        <taxon>Gammaproteobacteria</taxon>
        <taxon>Lysobacterales</taxon>
        <taxon>Rhodanobacteraceae</taxon>
        <taxon>Dokdonella</taxon>
    </lineage>
</organism>
<keyword evidence="3" id="KW-0488">Methylation</keyword>
<evidence type="ECO:0000313" key="9">
    <source>
        <dbReference type="EMBL" id="SFN54531.1"/>
    </source>
</evidence>